<proteinExistence type="predicted"/>
<dbReference type="AlphaFoldDB" id="A7IFH9"/>
<dbReference type="OrthoDB" id="9811036at2"/>
<evidence type="ECO:0000313" key="2">
    <source>
        <dbReference type="EMBL" id="ABS66772.1"/>
    </source>
</evidence>
<gene>
    <name evidence="2" type="ordered locus">Xaut_1524</name>
</gene>
<dbReference type="STRING" id="78245.Xaut_1524"/>
<name>A7IFH9_XANP2</name>
<evidence type="ECO:0000259" key="1">
    <source>
        <dbReference type="Pfam" id="PF13098"/>
    </source>
</evidence>
<sequence>MSDASHLTRRGFLRGAASLSGTIAATALTPGAAKAVTRLGDDGLYTQDWYLDSFLDLSEDLSAATSKGRHFALQWSQRGCVYCKTLHTVYFADPALVDPIRAAFDIVHLDLFGAREVTAFDGARLTEKAFGQRERIRATPTFQFFALDGGTAKEVARLPGLLPQTEFAAMFRYVAQGAYKDATFDAFLARQDRT</sequence>
<dbReference type="InterPro" id="IPR006311">
    <property type="entry name" value="TAT_signal"/>
</dbReference>
<dbReference type="SUPFAM" id="SSF52833">
    <property type="entry name" value="Thioredoxin-like"/>
    <property type="match status" value="1"/>
</dbReference>
<dbReference type="Pfam" id="PF13098">
    <property type="entry name" value="Thioredoxin_2"/>
    <property type="match status" value="1"/>
</dbReference>
<dbReference type="KEGG" id="xau:Xaut_1524"/>
<keyword evidence="3" id="KW-1185">Reference proteome</keyword>
<dbReference type="InterPro" id="IPR036249">
    <property type="entry name" value="Thioredoxin-like_sf"/>
</dbReference>
<reference evidence="2 3" key="1">
    <citation type="submission" date="2007-07" db="EMBL/GenBank/DDBJ databases">
        <title>Complete sequence of chromosome of Xanthobacter autotrophicus Py2.</title>
        <authorList>
            <consortium name="US DOE Joint Genome Institute"/>
            <person name="Copeland A."/>
            <person name="Lucas S."/>
            <person name="Lapidus A."/>
            <person name="Barry K."/>
            <person name="Glavina del Rio T."/>
            <person name="Hammon N."/>
            <person name="Israni S."/>
            <person name="Dalin E."/>
            <person name="Tice H."/>
            <person name="Pitluck S."/>
            <person name="Sims D."/>
            <person name="Brettin T."/>
            <person name="Bruce D."/>
            <person name="Detter J.C."/>
            <person name="Han C."/>
            <person name="Tapia R."/>
            <person name="Brainard J."/>
            <person name="Schmutz J."/>
            <person name="Larimer F."/>
            <person name="Land M."/>
            <person name="Hauser L."/>
            <person name="Kyrpides N."/>
            <person name="Kim E."/>
            <person name="Ensigns S.A."/>
            <person name="Richardson P."/>
        </authorList>
    </citation>
    <scope>NUCLEOTIDE SEQUENCE [LARGE SCALE GENOMIC DNA]</scope>
    <source>
        <strain evidence="3">ATCC BAA-1158 / Py2</strain>
    </source>
</reference>
<protein>
    <recommendedName>
        <fullName evidence="1">Thioredoxin-like fold domain-containing protein</fullName>
    </recommendedName>
</protein>
<dbReference type="eggNOG" id="COG2143">
    <property type="taxonomic scope" value="Bacteria"/>
</dbReference>
<organism evidence="2 3">
    <name type="scientific">Xanthobacter autotrophicus (strain ATCC BAA-1158 / Py2)</name>
    <dbReference type="NCBI Taxonomy" id="78245"/>
    <lineage>
        <taxon>Bacteria</taxon>
        <taxon>Pseudomonadati</taxon>
        <taxon>Pseudomonadota</taxon>
        <taxon>Alphaproteobacteria</taxon>
        <taxon>Hyphomicrobiales</taxon>
        <taxon>Xanthobacteraceae</taxon>
        <taxon>Xanthobacter</taxon>
    </lineage>
</organism>
<dbReference type="InterPro" id="IPR012336">
    <property type="entry name" value="Thioredoxin-like_fold"/>
</dbReference>
<accession>A7IFH9</accession>
<dbReference type="HOGENOM" id="CLU_120998_0_0_5"/>
<dbReference type="PROSITE" id="PS51318">
    <property type="entry name" value="TAT"/>
    <property type="match status" value="1"/>
</dbReference>
<dbReference type="InterPro" id="IPR041737">
    <property type="entry name" value="SoxW"/>
</dbReference>
<dbReference type="Proteomes" id="UP000002417">
    <property type="component" value="Chromosome"/>
</dbReference>
<feature type="domain" description="Thioredoxin-like fold" evidence="1">
    <location>
        <begin position="65"/>
        <end position="170"/>
    </location>
</feature>
<dbReference type="CDD" id="cd02951">
    <property type="entry name" value="SoxW"/>
    <property type="match status" value="1"/>
</dbReference>
<dbReference type="EMBL" id="CP000781">
    <property type="protein sequence ID" value="ABS66772.1"/>
    <property type="molecule type" value="Genomic_DNA"/>
</dbReference>
<evidence type="ECO:0000313" key="3">
    <source>
        <dbReference type="Proteomes" id="UP000002417"/>
    </source>
</evidence>
<dbReference type="PhylomeDB" id="A7IFH9"/>
<dbReference type="Gene3D" id="3.40.30.10">
    <property type="entry name" value="Glutaredoxin"/>
    <property type="match status" value="1"/>
</dbReference>